<evidence type="ECO:0000313" key="4">
    <source>
        <dbReference type="EMBL" id="SCL81921.1"/>
    </source>
</evidence>
<evidence type="ECO:0000256" key="1">
    <source>
        <dbReference type="ARBA" id="ARBA00022603"/>
    </source>
</evidence>
<evidence type="ECO:0000313" key="5">
    <source>
        <dbReference type="Proteomes" id="UP000242164"/>
    </source>
</evidence>
<accession>A0AAX2CB84</accession>
<dbReference type="InterPro" id="IPR029063">
    <property type="entry name" value="SAM-dependent_MTases_sf"/>
</dbReference>
<proteinExistence type="predicted"/>
<protein>
    <submittedName>
        <fullName evidence="4">Uncharacterized protein YbxB</fullName>
    </submittedName>
</protein>
<dbReference type="GO" id="GO:0032259">
    <property type="term" value="P:methylation"/>
    <property type="evidence" value="ECO:0007669"/>
    <property type="project" value="UniProtKB-KW"/>
</dbReference>
<dbReference type="PANTHER" id="PTHR47816">
    <property type="entry name" value="RIBOSOMAL RNA SMALL SUBUNIT METHYLTRANSFERASE C"/>
    <property type="match status" value="1"/>
</dbReference>
<dbReference type="PANTHER" id="PTHR47816:SF4">
    <property type="entry name" value="RIBOSOMAL RNA SMALL SUBUNIT METHYLTRANSFERASE C"/>
    <property type="match status" value="1"/>
</dbReference>
<organism evidence="4 5">
    <name type="scientific">Bacillus cytotoxicus</name>
    <dbReference type="NCBI Taxonomy" id="580165"/>
    <lineage>
        <taxon>Bacteria</taxon>
        <taxon>Bacillati</taxon>
        <taxon>Bacillota</taxon>
        <taxon>Bacilli</taxon>
        <taxon>Bacillales</taxon>
        <taxon>Bacillaceae</taxon>
        <taxon>Bacillus</taxon>
        <taxon>Bacillus cereus group</taxon>
    </lineage>
</organism>
<dbReference type="GO" id="GO:0008757">
    <property type="term" value="F:S-adenosylmethionine-dependent methyltransferase activity"/>
    <property type="evidence" value="ECO:0007669"/>
    <property type="project" value="InterPro"/>
</dbReference>
<name>A0AAX2CB84_9BACI</name>
<gene>
    <name evidence="4" type="ORF">BCB44BAC_00097</name>
</gene>
<dbReference type="RefSeq" id="WP_011983238.1">
    <property type="nucleotide sequence ID" value="NZ_CP024096.1"/>
</dbReference>
<dbReference type="EMBL" id="FMIK01000004">
    <property type="protein sequence ID" value="SCL81921.1"/>
    <property type="molecule type" value="Genomic_DNA"/>
</dbReference>
<dbReference type="Pfam" id="PF05175">
    <property type="entry name" value="MTS"/>
    <property type="match status" value="1"/>
</dbReference>
<dbReference type="Gene3D" id="3.40.50.150">
    <property type="entry name" value="Vaccinia Virus protein VP39"/>
    <property type="match status" value="1"/>
</dbReference>
<dbReference type="SUPFAM" id="SSF53335">
    <property type="entry name" value="S-adenosyl-L-methionine-dependent methyltransferases"/>
    <property type="match status" value="1"/>
</dbReference>
<evidence type="ECO:0000256" key="2">
    <source>
        <dbReference type="ARBA" id="ARBA00022679"/>
    </source>
</evidence>
<keyword evidence="2" id="KW-0808">Transferase</keyword>
<dbReference type="InterPro" id="IPR046977">
    <property type="entry name" value="RsmC/RlmG"/>
</dbReference>
<dbReference type="AlphaFoldDB" id="A0AAX2CB84"/>
<dbReference type="Proteomes" id="UP000242164">
    <property type="component" value="Unassembled WGS sequence"/>
</dbReference>
<evidence type="ECO:0000259" key="3">
    <source>
        <dbReference type="Pfam" id="PF05175"/>
    </source>
</evidence>
<dbReference type="GeneID" id="33895416"/>
<keyword evidence="1" id="KW-0489">Methyltransferase</keyword>
<dbReference type="CDD" id="cd02440">
    <property type="entry name" value="AdoMet_MTases"/>
    <property type="match status" value="1"/>
</dbReference>
<reference evidence="4 5" key="1">
    <citation type="submission" date="2016-08" db="EMBL/GenBank/DDBJ databases">
        <authorList>
            <person name="Loux V."/>
            <person name="Rue O."/>
        </authorList>
    </citation>
    <scope>NUCLEOTIDE SEQUENCE [LARGE SCALE GENOMIC DNA]</scope>
    <source>
        <strain evidence="4 5">AFSSA_08CEB44bac</strain>
    </source>
</reference>
<sequence>MADHYFSNDPSSKSDRKRWEFTLRGSQFVFLSDRGVFSKNEVDFGSRLLIEAFQMPDIDGDILDVGCGYGPIGLSLAKEFRGRRVHMVDVNERALELAKENAANNNVENIRIFQSNVYEKVDGQYAAILSNPPIRAGKHIVHEILGKAFDHLVPGGELWIVIQKKQGAPSALKKLEETFAEVEIVEKKKGYYIIKSKKR</sequence>
<comment type="caution">
    <text evidence="4">The sequence shown here is derived from an EMBL/GenBank/DDBJ whole genome shotgun (WGS) entry which is preliminary data.</text>
</comment>
<feature type="domain" description="Methyltransferase small" evidence="3">
    <location>
        <begin position="29"/>
        <end position="195"/>
    </location>
</feature>
<dbReference type="InterPro" id="IPR007848">
    <property type="entry name" value="Small_mtfrase_dom"/>
</dbReference>